<feature type="compositionally biased region" description="Pro residues" evidence="1">
    <location>
        <begin position="97"/>
        <end position="112"/>
    </location>
</feature>
<keyword evidence="2" id="KW-0732">Signal</keyword>
<feature type="chain" id="PRO_5013627851" evidence="2">
    <location>
        <begin position="18"/>
        <end position="112"/>
    </location>
</feature>
<evidence type="ECO:0000313" key="3">
    <source>
        <dbReference type="EMBL" id="PIN12404.1"/>
    </source>
</evidence>
<evidence type="ECO:0000256" key="2">
    <source>
        <dbReference type="SAM" id="SignalP"/>
    </source>
</evidence>
<dbReference type="PANTHER" id="PTHR37249">
    <property type="entry name" value="OS03G0206201 PROTEIN"/>
    <property type="match status" value="1"/>
</dbReference>
<dbReference type="AlphaFoldDB" id="A0A2G9H4G2"/>
<name>A0A2G9H4G2_9LAMI</name>
<evidence type="ECO:0000313" key="4">
    <source>
        <dbReference type="Proteomes" id="UP000231279"/>
    </source>
</evidence>
<accession>A0A2G9H4G2</accession>
<organism evidence="3 4">
    <name type="scientific">Handroanthus impetiginosus</name>
    <dbReference type="NCBI Taxonomy" id="429701"/>
    <lineage>
        <taxon>Eukaryota</taxon>
        <taxon>Viridiplantae</taxon>
        <taxon>Streptophyta</taxon>
        <taxon>Embryophyta</taxon>
        <taxon>Tracheophyta</taxon>
        <taxon>Spermatophyta</taxon>
        <taxon>Magnoliopsida</taxon>
        <taxon>eudicotyledons</taxon>
        <taxon>Gunneridae</taxon>
        <taxon>Pentapetalae</taxon>
        <taxon>asterids</taxon>
        <taxon>lamiids</taxon>
        <taxon>Lamiales</taxon>
        <taxon>Bignoniaceae</taxon>
        <taxon>Crescentiina</taxon>
        <taxon>Tabebuia alliance</taxon>
        <taxon>Handroanthus</taxon>
    </lineage>
</organism>
<comment type="caution">
    <text evidence="3">The sequence shown here is derived from an EMBL/GenBank/DDBJ whole genome shotgun (WGS) entry which is preliminary data.</text>
</comment>
<sequence>MKAFGFLCLFLLIGTSAFMYLGYSSKESTSSNPGNNAATLIVKSRNLKDNHNIDPPNLDEDDSGHVNLQDYRPINPVPSSKASIRPKPVQHGTPLMPYVPKPSPPPHPKQGG</sequence>
<dbReference type="PANTHER" id="PTHR37249:SF3">
    <property type="entry name" value="OS03G0206201 PROTEIN"/>
    <property type="match status" value="1"/>
</dbReference>
<evidence type="ECO:0000256" key="1">
    <source>
        <dbReference type="SAM" id="MobiDB-lite"/>
    </source>
</evidence>
<protein>
    <submittedName>
        <fullName evidence="3">Uncharacterized protein</fullName>
    </submittedName>
</protein>
<keyword evidence="4" id="KW-1185">Reference proteome</keyword>
<dbReference type="EMBL" id="NKXS01002700">
    <property type="protein sequence ID" value="PIN12404.1"/>
    <property type="molecule type" value="Genomic_DNA"/>
</dbReference>
<feature type="region of interest" description="Disordered" evidence="1">
    <location>
        <begin position="47"/>
        <end position="112"/>
    </location>
</feature>
<feature type="signal peptide" evidence="2">
    <location>
        <begin position="1"/>
        <end position="17"/>
    </location>
</feature>
<dbReference type="STRING" id="429701.A0A2G9H4G2"/>
<reference evidence="4" key="1">
    <citation type="journal article" date="2018" name="Gigascience">
        <title>Genome assembly of the Pink Ipe (Handroanthus impetiginosus, Bignoniaceae), a highly valued, ecologically keystone Neotropical timber forest tree.</title>
        <authorList>
            <person name="Silva-Junior O.B."/>
            <person name="Grattapaglia D."/>
            <person name="Novaes E."/>
            <person name="Collevatti R.G."/>
        </authorList>
    </citation>
    <scope>NUCLEOTIDE SEQUENCE [LARGE SCALE GENOMIC DNA]</scope>
    <source>
        <strain evidence="4">cv. UFG-1</strain>
    </source>
</reference>
<dbReference type="OrthoDB" id="1938519at2759"/>
<proteinExistence type="predicted"/>
<dbReference type="Proteomes" id="UP000231279">
    <property type="component" value="Unassembled WGS sequence"/>
</dbReference>
<gene>
    <name evidence="3" type="ORF">CDL12_14980</name>
</gene>